<dbReference type="SUPFAM" id="SSF56349">
    <property type="entry name" value="DNA breaking-rejoining enzymes"/>
    <property type="match status" value="1"/>
</dbReference>
<keyword evidence="4" id="KW-1185">Reference proteome</keyword>
<dbReference type="Gene3D" id="1.10.443.10">
    <property type="entry name" value="Intergrase catalytic core"/>
    <property type="match status" value="1"/>
</dbReference>
<feature type="domain" description="Tyr recombinase" evidence="2">
    <location>
        <begin position="1"/>
        <end position="144"/>
    </location>
</feature>
<dbReference type="InterPro" id="IPR013762">
    <property type="entry name" value="Integrase-like_cat_sf"/>
</dbReference>
<organism evidence="3 4">
    <name type="scientific">Streptomyces ureilyticus</name>
    <dbReference type="NCBI Taxonomy" id="1775131"/>
    <lineage>
        <taxon>Bacteria</taxon>
        <taxon>Bacillati</taxon>
        <taxon>Actinomycetota</taxon>
        <taxon>Actinomycetes</taxon>
        <taxon>Kitasatosporales</taxon>
        <taxon>Streptomycetaceae</taxon>
        <taxon>Streptomyces</taxon>
    </lineage>
</organism>
<dbReference type="Pfam" id="PF00589">
    <property type="entry name" value="Phage_integrase"/>
    <property type="match status" value="1"/>
</dbReference>
<dbReference type="PROSITE" id="PS51898">
    <property type="entry name" value="TYR_RECOMBINASE"/>
    <property type="match status" value="1"/>
</dbReference>
<dbReference type="InterPro" id="IPR002104">
    <property type="entry name" value="Integrase_catalytic"/>
</dbReference>
<comment type="caution">
    <text evidence="3">The sequence shown here is derived from an EMBL/GenBank/DDBJ whole genome shotgun (WGS) entry which is preliminary data.</text>
</comment>
<protein>
    <submittedName>
        <fullName evidence="3">Tyrosine-type recombinase/integrase</fullName>
    </submittedName>
</protein>
<evidence type="ECO:0000256" key="1">
    <source>
        <dbReference type="ARBA" id="ARBA00023172"/>
    </source>
</evidence>
<proteinExistence type="predicted"/>
<dbReference type="InterPro" id="IPR011010">
    <property type="entry name" value="DNA_brk_join_enz"/>
</dbReference>
<name>A0ABX0DI24_9ACTN</name>
<dbReference type="Proteomes" id="UP001518140">
    <property type="component" value="Unassembled WGS sequence"/>
</dbReference>
<reference evidence="3 4" key="1">
    <citation type="submission" date="2020-02" db="EMBL/GenBank/DDBJ databases">
        <title>Whole-genome analyses of novel actinobacteria.</title>
        <authorList>
            <person name="Sahin N."/>
            <person name="Tokatli A."/>
        </authorList>
    </citation>
    <scope>NUCLEOTIDE SEQUENCE [LARGE SCALE GENOMIC DNA]</scope>
    <source>
        <strain evidence="3 4">YC419</strain>
    </source>
</reference>
<evidence type="ECO:0000259" key="2">
    <source>
        <dbReference type="PROSITE" id="PS51898"/>
    </source>
</evidence>
<dbReference type="RefSeq" id="WP_165337832.1">
    <property type="nucleotide sequence ID" value="NZ_JAAKZX010000006.1"/>
</dbReference>
<gene>
    <name evidence="3" type="ORF">G6048_03005</name>
</gene>
<evidence type="ECO:0000313" key="3">
    <source>
        <dbReference type="EMBL" id="NGO41175.1"/>
    </source>
</evidence>
<evidence type="ECO:0000313" key="4">
    <source>
        <dbReference type="Proteomes" id="UP001518140"/>
    </source>
</evidence>
<sequence length="144" mass="16845">MLVAASYDVWEDTPKSSSGARTVRLDSQTHELLKFWRRRQQVERAEWEEKHHKEPEKYDPYVDSGRVFTWKDGRPYHPEYLSQIFNRLVQKLGLPPIRLHDLRHCAATLSLAAGIHMKTIQVMLGHSSYRLTADTYTSVLPQLE</sequence>
<accession>A0ABX0DI24</accession>
<dbReference type="EMBL" id="JAAKZX010000006">
    <property type="protein sequence ID" value="NGO41175.1"/>
    <property type="molecule type" value="Genomic_DNA"/>
</dbReference>
<keyword evidence="1" id="KW-0233">DNA recombination</keyword>